<proteinExistence type="predicted"/>
<evidence type="ECO:0000313" key="3">
    <source>
        <dbReference type="Proteomes" id="UP001356704"/>
    </source>
</evidence>
<accession>A0ABU7W4J9</accession>
<reference evidence="2 3" key="1">
    <citation type="submission" date="2024-02" db="EMBL/GenBank/DDBJ databases">
        <title>Winogradskyella poriferorum JCM 12885.</title>
        <authorList>
            <person name="Zhang D.-F."/>
            <person name="Fu Z.-Y."/>
        </authorList>
    </citation>
    <scope>NUCLEOTIDE SEQUENCE [LARGE SCALE GENOMIC DNA]</scope>
    <source>
        <strain evidence="2 3">JCM 12885</strain>
    </source>
</reference>
<dbReference type="Proteomes" id="UP001356704">
    <property type="component" value="Unassembled WGS sequence"/>
</dbReference>
<dbReference type="RefSeq" id="WP_331809673.1">
    <property type="nucleotide sequence ID" value="NZ_JAZHOU010000002.1"/>
</dbReference>
<gene>
    <name evidence="2" type="ORF">V1468_07765</name>
</gene>
<organism evidence="2 3">
    <name type="scientific">Winogradskyella poriferorum</name>
    <dbReference type="NCBI Taxonomy" id="307627"/>
    <lineage>
        <taxon>Bacteria</taxon>
        <taxon>Pseudomonadati</taxon>
        <taxon>Bacteroidota</taxon>
        <taxon>Flavobacteriia</taxon>
        <taxon>Flavobacteriales</taxon>
        <taxon>Flavobacteriaceae</taxon>
        <taxon>Winogradskyella</taxon>
    </lineage>
</organism>
<keyword evidence="3" id="KW-1185">Reference proteome</keyword>
<keyword evidence="1" id="KW-0732">Signal</keyword>
<dbReference type="PROSITE" id="PS51257">
    <property type="entry name" value="PROKAR_LIPOPROTEIN"/>
    <property type="match status" value="1"/>
</dbReference>
<feature type="chain" id="PRO_5047377558" evidence="1">
    <location>
        <begin position="19"/>
        <end position="317"/>
    </location>
</feature>
<feature type="signal peptide" evidence="1">
    <location>
        <begin position="1"/>
        <end position="18"/>
    </location>
</feature>
<dbReference type="EMBL" id="JAZHOU010000002">
    <property type="protein sequence ID" value="MEF3078896.1"/>
    <property type="molecule type" value="Genomic_DNA"/>
</dbReference>
<protein>
    <submittedName>
        <fullName evidence="2">Uncharacterized protein</fullName>
    </submittedName>
</protein>
<comment type="caution">
    <text evidence="2">The sequence shown here is derived from an EMBL/GenBank/DDBJ whole genome shotgun (WGS) entry which is preliminary data.</text>
</comment>
<evidence type="ECO:0000313" key="2">
    <source>
        <dbReference type="EMBL" id="MEF3078896.1"/>
    </source>
</evidence>
<name>A0ABU7W4J9_9FLAO</name>
<sequence length="317" mass="36490">MKKVPSLFILLIVTLVFSCSTDQSEINTTNDENLSILSLNDMKEFQNLLITFNNYNSIKQFEDWSEKQAYITAYSSDKISQEELNNIPFTFQFILNEDKKFRIGEREIEFRNGIFYEVSNISSDNKNEIVFAKTEVINVDDSQNTDPSKTTLNANGGEYKEWTEFVRQTYASGCSAPINKSLRYRLVHYLEVIKTTGPSWGFSQTDVYFKLRMSQKKSSGWHYNNTSTERLYTLNLTGNTTLKYYDGSGVAPMQNFSIYDSNSCSNTLKGTKSYWIRSFSLVTGTNFSLYNWDINVNGLVFHKVNGDTNEINTTISW</sequence>
<evidence type="ECO:0000256" key="1">
    <source>
        <dbReference type="SAM" id="SignalP"/>
    </source>
</evidence>